<sequence length="119" mass="13068">LGRQVETKLIEDKAAEIKELPGDQGSIELSHGGRNSSQEGGYFVAEFVAGQLEGDEWRPSKVAGQLEGDEWRPKRYGKDHVRPRKRPKLGEAWKPIPVAVAIGGLRLSSEPGVGCYRTT</sequence>
<evidence type="ECO:0000313" key="3">
    <source>
        <dbReference type="Proteomes" id="UP000266841"/>
    </source>
</evidence>
<name>K0SXC3_THAOC</name>
<feature type="region of interest" description="Disordered" evidence="1">
    <location>
        <begin position="16"/>
        <end position="36"/>
    </location>
</feature>
<dbReference type="AlphaFoldDB" id="K0SXC3"/>
<accession>K0SXC3</accession>
<dbReference type="Proteomes" id="UP000266841">
    <property type="component" value="Unassembled WGS sequence"/>
</dbReference>
<organism evidence="2 3">
    <name type="scientific">Thalassiosira oceanica</name>
    <name type="common">Marine diatom</name>
    <dbReference type="NCBI Taxonomy" id="159749"/>
    <lineage>
        <taxon>Eukaryota</taxon>
        <taxon>Sar</taxon>
        <taxon>Stramenopiles</taxon>
        <taxon>Ochrophyta</taxon>
        <taxon>Bacillariophyta</taxon>
        <taxon>Coscinodiscophyceae</taxon>
        <taxon>Thalassiosirophycidae</taxon>
        <taxon>Thalassiosirales</taxon>
        <taxon>Thalassiosiraceae</taxon>
        <taxon>Thalassiosira</taxon>
    </lineage>
</organism>
<evidence type="ECO:0000313" key="2">
    <source>
        <dbReference type="EMBL" id="EJK69594.1"/>
    </source>
</evidence>
<dbReference type="EMBL" id="AGNL01009844">
    <property type="protein sequence ID" value="EJK69594.1"/>
    <property type="molecule type" value="Genomic_DNA"/>
</dbReference>
<evidence type="ECO:0000256" key="1">
    <source>
        <dbReference type="SAM" id="MobiDB-lite"/>
    </source>
</evidence>
<protein>
    <submittedName>
        <fullName evidence="2">Uncharacterized protein</fullName>
    </submittedName>
</protein>
<proteinExistence type="predicted"/>
<reference evidence="2 3" key="1">
    <citation type="journal article" date="2012" name="Genome Biol.">
        <title>Genome and low-iron response of an oceanic diatom adapted to chronic iron limitation.</title>
        <authorList>
            <person name="Lommer M."/>
            <person name="Specht M."/>
            <person name="Roy A.S."/>
            <person name="Kraemer L."/>
            <person name="Andreson R."/>
            <person name="Gutowska M.A."/>
            <person name="Wolf J."/>
            <person name="Bergner S.V."/>
            <person name="Schilhabel M.B."/>
            <person name="Klostermeier U.C."/>
            <person name="Beiko R.G."/>
            <person name="Rosenstiel P."/>
            <person name="Hippler M."/>
            <person name="Laroche J."/>
        </authorList>
    </citation>
    <scope>NUCLEOTIDE SEQUENCE [LARGE SCALE GENOMIC DNA]</scope>
    <source>
        <strain evidence="2 3">CCMP1005</strain>
    </source>
</reference>
<gene>
    <name evidence="2" type="ORF">THAOC_09131</name>
</gene>
<feature type="non-terminal residue" evidence="2">
    <location>
        <position position="1"/>
    </location>
</feature>
<comment type="caution">
    <text evidence="2">The sequence shown here is derived from an EMBL/GenBank/DDBJ whole genome shotgun (WGS) entry which is preliminary data.</text>
</comment>
<keyword evidence="3" id="KW-1185">Reference proteome</keyword>